<dbReference type="InterPro" id="IPR004843">
    <property type="entry name" value="Calcineurin-like_PHP"/>
</dbReference>
<evidence type="ECO:0000256" key="3">
    <source>
        <dbReference type="ARBA" id="ARBA00023004"/>
    </source>
</evidence>
<dbReference type="InterPro" id="IPR029052">
    <property type="entry name" value="Metallo-depent_PP-like"/>
</dbReference>
<reference evidence="6 8" key="1">
    <citation type="submission" date="2016-12" db="EMBL/GenBank/DDBJ databases">
        <title>Draft genome sequence of Roseomonas mucosa strain AU37, isolated from a peripheral intravenous catheter.</title>
        <authorList>
            <person name="Choudhury M.A."/>
            <person name="Sidjabat H.E."/>
            <person name="Wailan A.M."/>
            <person name="Zhang L."/>
            <person name="Marsh N.M."/>
            <person name="Rickard C.M."/>
            <person name="Davies M."/>
            <person name="Mcmillan D.J."/>
        </authorList>
    </citation>
    <scope>NUCLEOTIDE SEQUENCE [LARGE SCALE GENOMIC DNA]</scope>
    <source>
        <strain evidence="6 8">SAVE376</strain>
    </source>
</reference>
<dbReference type="Proteomes" id="UP000254919">
    <property type="component" value="Unassembled WGS sequence"/>
</dbReference>
<dbReference type="PANTHER" id="PTHR42988">
    <property type="entry name" value="PHOSPHOHYDROLASE"/>
    <property type="match status" value="1"/>
</dbReference>
<name>A0A1S8D7Z3_9PROT</name>
<dbReference type="Gene3D" id="3.60.21.10">
    <property type="match status" value="1"/>
</dbReference>
<keyword evidence="8" id="KW-1185">Reference proteome</keyword>
<evidence type="ECO:0000256" key="2">
    <source>
        <dbReference type="ARBA" id="ARBA00022801"/>
    </source>
</evidence>
<evidence type="ECO:0000313" key="7">
    <source>
        <dbReference type="EMBL" id="SUE95111.1"/>
    </source>
</evidence>
<dbReference type="PANTHER" id="PTHR42988:SF2">
    <property type="entry name" value="CYCLIC NUCLEOTIDE PHOSPHODIESTERASE CBUA0032-RELATED"/>
    <property type="match status" value="1"/>
</dbReference>
<keyword evidence="2" id="KW-0378">Hydrolase</keyword>
<dbReference type="AlphaFoldDB" id="A0A1S8D7Z3"/>
<reference evidence="7 9" key="2">
    <citation type="submission" date="2018-06" db="EMBL/GenBank/DDBJ databases">
        <authorList>
            <consortium name="Pathogen Informatics"/>
            <person name="Doyle S."/>
        </authorList>
    </citation>
    <scope>NUCLEOTIDE SEQUENCE [LARGE SCALE GENOMIC DNA]</scope>
    <source>
        <strain evidence="7 9">NCTC13291</strain>
    </source>
</reference>
<dbReference type="EMBL" id="UGVN01000002">
    <property type="protein sequence ID" value="SUE95111.1"/>
    <property type="molecule type" value="Genomic_DNA"/>
</dbReference>
<sequence length="308" mass="32034">MSFSLAHLSDLHLPVPSGAIHPLSQLAGKRLLAYFAWRRKRRRAVSAAALLADIVAAGADHLAITGDLTNLGLPGEFAAARDWLLALGPSEGVTVVPGNHDATVALPWADGTGLWSPWMSGEAGGAPFPFLRRRGAVALIGLSSAVPTRPGSAAGRLGAAQLAALPGLLEVAGREGLFRIVMIHHPPLLGPGGRRKALADRAALCRVLARHGAELVLHGHHHRPLRGEVPGPRGPIPVLGTPQALAAGHGGPSGWQMLRIAREAEGWRVAVELRLRDAADGMFRASPATVLRVSSGGGWSSATPLAAR</sequence>
<evidence type="ECO:0000313" key="6">
    <source>
        <dbReference type="EMBL" id="ONH84483.1"/>
    </source>
</evidence>
<dbReference type="OrthoDB" id="9794568at2"/>
<feature type="domain" description="Calcineurin-like phosphoesterase" evidence="5">
    <location>
        <begin position="5"/>
        <end position="224"/>
    </location>
</feature>
<keyword evidence="1" id="KW-0479">Metal-binding</keyword>
<evidence type="ECO:0000313" key="9">
    <source>
        <dbReference type="Proteomes" id="UP000254919"/>
    </source>
</evidence>
<comment type="similarity">
    <text evidence="4">Belongs to the cyclic nucleotide phosphodiesterase class-III family.</text>
</comment>
<evidence type="ECO:0000259" key="5">
    <source>
        <dbReference type="Pfam" id="PF00149"/>
    </source>
</evidence>
<evidence type="ECO:0000256" key="1">
    <source>
        <dbReference type="ARBA" id="ARBA00022723"/>
    </source>
</evidence>
<dbReference type="STRING" id="207340.APZ41_004400"/>
<dbReference type="RefSeq" id="WP_019463178.1">
    <property type="nucleotide sequence ID" value="NZ_AP031463.1"/>
</dbReference>
<organism evidence="6 8">
    <name type="scientific">Roseomonas mucosa</name>
    <dbReference type="NCBI Taxonomy" id="207340"/>
    <lineage>
        <taxon>Bacteria</taxon>
        <taxon>Pseudomonadati</taxon>
        <taxon>Pseudomonadota</taxon>
        <taxon>Alphaproteobacteria</taxon>
        <taxon>Acetobacterales</taxon>
        <taxon>Roseomonadaceae</taxon>
        <taxon>Roseomonas</taxon>
    </lineage>
</organism>
<dbReference type="Pfam" id="PF00149">
    <property type="entry name" value="Metallophos"/>
    <property type="match status" value="1"/>
</dbReference>
<dbReference type="InterPro" id="IPR050884">
    <property type="entry name" value="CNP_phosphodiesterase-III"/>
</dbReference>
<keyword evidence="3" id="KW-0408">Iron</keyword>
<evidence type="ECO:0000313" key="8">
    <source>
        <dbReference type="Proteomes" id="UP000054844"/>
    </source>
</evidence>
<accession>A0A1S8D7Z3</accession>
<dbReference type="GeneID" id="99631625"/>
<proteinExistence type="inferred from homology"/>
<dbReference type="GO" id="GO:0046872">
    <property type="term" value="F:metal ion binding"/>
    <property type="evidence" value="ECO:0007669"/>
    <property type="project" value="UniProtKB-KW"/>
</dbReference>
<evidence type="ECO:0000256" key="4">
    <source>
        <dbReference type="ARBA" id="ARBA00025742"/>
    </source>
</evidence>
<protein>
    <submittedName>
        <fullName evidence="7">Calcineurin-like phosphoesterase</fullName>
    </submittedName>
</protein>
<dbReference type="GO" id="GO:0016787">
    <property type="term" value="F:hydrolase activity"/>
    <property type="evidence" value="ECO:0007669"/>
    <property type="project" value="UniProtKB-KW"/>
</dbReference>
<dbReference type="EMBL" id="LLWF02000007">
    <property type="protein sequence ID" value="ONH84483.1"/>
    <property type="molecule type" value="Genomic_DNA"/>
</dbReference>
<dbReference type="Proteomes" id="UP000054844">
    <property type="component" value="Unassembled WGS sequence"/>
</dbReference>
<gene>
    <name evidence="6" type="ORF">APZ41_004400</name>
    <name evidence="7" type="ORF">NCTC13291_03994</name>
</gene>
<dbReference type="SUPFAM" id="SSF56300">
    <property type="entry name" value="Metallo-dependent phosphatases"/>
    <property type="match status" value="1"/>
</dbReference>